<name>A0A523QLW4_UNCAE</name>
<dbReference type="InterPro" id="IPR003825">
    <property type="entry name" value="Colicin-V_CvpA"/>
</dbReference>
<keyword evidence="4 5" id="KW-0472">Membrane</keyword>
<dbReference type="PANTHER" id="PTHR37306:SF1">
    <property type="entry name" value="COLICIN V PRODUCTION PROTEIN"/>
    <property type="match status" value="1"/>
</dbReference>
<dbReference type="Pfam" id="PF02674">
    <property type="entry name" value="Colicin_V"/>
    <property type="match status" value="1"/>
</dbReference>
<dbReference type="GO" id="GO:0009403">
    <property type="term" value="P:toxin biosynthetic process"/>
    <property type="evidence" value="ECO:0007669"/>
    <property type="project" value="InterPro"/>
</dbReference>
<evidence type="ECO:0000256" key="3">
    <source>
        <dbReference type="ARBA" id="ARBA00022989"/>
    </source>
</evidence>
<dbReference type="EMBL" id="SOKU01000054">
    <property type="protein sequence ID" value="TES86726.1"/>
    <property type="molecule type" value="Genomic_DNA"/>
</dbReference>
<keyword evidence="3 5" id="KW-1133">Transmembrane helix</keyword>
<comment type="caution">
    <text evidence="6">The sequence shown here is derived from an EMBL/GenBank/DDBJ whole genome shotgun (WGS) entry which is preliminary data.</text>
</comment>
<dbReference type="PANTHER" id="PTHR37306">
    <property type="entry name" value="COLICIN V PRODUCTION PROTEIN"/>
    <property type="match status" value="1"/>
</dbReference>
<feature type="transmembrane region" description="Helical" evidence="5">
    <location>
        <begin position="105"/>
        <end position="125"/>
    </location>
</feature>
<dbReference type="Proteomes" id="UP000320781">
    <property type="component" value="Unassembled WGS sequence"/>
</dbReference>
<evidence type="ECO:0000256" key="2">
    <source>
        <dbReference type="ARBA" id="ARBA00022692"/>
    </source>
</evidence>
<organism evidence="6 7">
    <name type="scientific">Aerophobetes bacterium</name>
    <dbReference type="NCBI Taxonomy" id="2030807"/>
    <lineage>
        <taxon>Bacteria</taxon>
        <taxon>Candidatus Aerophobota</taxon>
    </lineage>
</organism>
<dbReference type="AlphaFoldDB" id="A0A523QLW4"/>
<reference evidence="6 7" key="1">
    <citation type="submission" date="2019-03" db="EMBL/GenBank/DDBJ databases">
        <title>Metabolic potential of uncultured bacteria and archaea associated with petroleum seepage in deep-sea sediments.</title>
        <authorList>
            <person name="Dong X."/>
            <person name="Hubert C."/>
        </authorList>
    </citation>
    <scope>NUCLEOTIDE SEQUENCE [LARGE SCALE GENOMIC DNA]</scope>
    <source>
        <strain evidence="6">E44_bin92</strain>
    </source>
</reference>
<evidence type="ECO:0000256" key="4">
    <source>
        <dbReference type="ARBA" id="ARBA00023136"/>
    </source>
</evidence>
<gene>
    <name evidence="6" type="ORF">E3J95_01260</name>
</gene>
<keyword evidence="2 5" id="KW-0812">Transmembrane</keyword>
<evidence type="ECO:0000256" key="5">
    <source>
        <dbReference type="SAM" id="Phobius"/>
    </source>
</evidence>
<dbReference type="GO" id="GO:0016020">
    <property type="term" value="C:membrane"/>
    <property type="evidence" value="ECO:0007669"/>
    <property type="project" value="UniProtKB-SubCell"/>
</dbReference>
<feature type="transmembrane region" description="Helical" evidence="5">
    <location>
        <begin position="29"/>
        <end position="51"/>
    </location>
</feature>
<protein>
    <submittedName>
        <fullName evidence="6">CvpA family protein</fullName>
    </submittedName>
</protein>
<sequence length="182" mass="19640">MNWLDVICLAIVILFVIRGAIRGLFREAFGLIGILVGLIVAINRYEVLGGFISGEFESIPPKIANLVSFAFIFVAIALIFGLAGMTLHKMAKFSLVRGLDRAGGFLLGAGEGILLCSVILILLSISPVSENASKWTEGSTFSPHLSKVGPFVYDSVISVTPGKAKKFMQKLGEIERSLPQKR</sequence>
<evidence type="ECO:0000313" key="7">
    <source>
        <dbReference type="Proteomes" id="UP000320781"/>
    </source>
</evidence>
<evidence type="ECO:0000256" key="1">
    <source>
        <dbReference type="ARBA" id="ARBA00004141"/>
    </source>
</evidence>
<evidence type="ECO:0000313" key="6">
    <source>
        <dbReference type="EMBL" id="TES86726.1"/>
    </source>
</evidence>
<accession>A0A523QLW4</accession>
<comment type="subcellular location">
    <subcellularLocation>
        <location evidence="1">Membrane</location>
        <topology evidence="1">Multi-pass membrane protein</topology>
    </subcellularLocation>
</comment>
<proteinExistence type="predicted"/>
<feature type="transmembrane region" description="Helical" evidence="5">
    <location>
        <begin position="63"/>
        <end position="85"/>
    </location>
</feature>